<dbReference type="AlphaFoldDB" id="A0A158QGA7"/>
<feature type="region of interest" description="Disordered" evidence="5">
    <location>
        <begin position="614"/>
        <end position="654"/>
    </location>
</feature>
<dbReference type="PROSITE" id="PS50003">
    <property type="entry name" value="PH_DOMAIN"/>
    <property type="match status" value="1"/>
</dbReference>
<feature type="compositionally biased region" description="Low complexity" evidence="5">
    <location>
        <begin position="48"/>
        <end position="57"/>
    </location>
</feature>
<feature type="region of interest" description="Disordered" evidence="5">
    <location>
        <begin position="1"/>
        <end position="73"/>
    </location>
</feature>
<dbReference type="InterPro" id="IPR011993">
    <property type="entry name" value="PH-like_dom_sf"/>
</dbReference>
<feature type="compositionally biased region" description="Polar residues" evidence="5">
    <location>
        <begin position="466"/>
        <end position="480"/>
    </location>
</feature>
<name>A0A158QGA7_HYMDI</name>
<proteinExistence type="inferred from homology"/>
<evidence type="ECO:0000256" key="1">
    <source>
        <dbReference type="ARBA" id="ARBA00010220"/>
    </source>
</evidence>
<evidence type="ECO:0000256" key="3">
    <source>
        <dbReference type="ARBA" id="ARBA00022999"/>
    </source>
</evidence>
<dbReference type="GO" id="GO:0035556">
    <property type="term" value="P:intracellular signal transduction"/>
    <property type="evidence" value="ECO:0007669"/>
    <property type="project" value="TreeGrafter"/>
</dbReference>
<dbReference type="OrthoDB" id="10047184at2759"/>
<feature type="compositionally biased region" description="Basic and acidic residues" evidence="5">
    <location>
        <begin position="24"/>
        <end position="47"/>
    </location>
</feature>
<feature type="compositionally biased region" description="Low complexity" evidence="5">
    <location>
        <begin position="491"/>
        <end position="501"/>
    </location>
</feature>
<organism evidence="10">
    <name type="scientific">Hymenolepis diminuta</name>
    <name type="common">Rat tapeworm</name>
    <dbReference type="NCBI Taxonomy" id="6216"/>
    <lineage>
        <taxon>Eukaryota</taxon>
        <taxon>Metazoa</taxon>
        <taxon>Spiralia</taxon>
        <taxon>Lophotrochozoa</taxon>
        <taxon>Platyhelminthes</taxon>
        <taxon>Cestoda</taxon>
        <taxon>Eucestoda</taxon>
        <taxon>Cyclophyllidea</taxon>
        <taxon>Hymenolepididae</taxon>
        <taxon>Hymenolepis</taxon>
    </lineage>
</organism>
<dbReference type="EMBL" id="UYSG01011622">
    <property type="protein sequence ID" value="VDL63097.1"/>
    <property type="molecule type" value="Genomic_DNA"/>
</dbReference>
<keyword evidence="2" id="KW-0597">Phosphoprotein</keyword>
<keyword evidence="3 4" id="KW-0727">SH2 domain</keyword>
<reference evidence="10" key="1">
    <citation type="submission" date="2016-04" db="UniProtKB">
        <authorList>
            <consortium name="WormBaseParasite"/>
        </authorList>
    </citation>
    <scope>IDENTIFICATION</scope>
</reference>
<feature type="compositionally biased region" description="Basic and acidic residues" evidence="5">
    <location>
        <begin position="8"/>
        <end position="17"/>
    </location>
</feature>
<dbReference type="WBParaSite" id="HDID_0001032501-mRNA-1">
    <property type="protein sequence ID" value="HDID_0001032501-mRNA-1"/>
    <property type="gene ID" value="HDID_0001032501"/>
</dbReference>
<dbReference type="GO" id="GO:0005886">
    <property type="term" value="C:plasma membrane"/>
    <property type="evidence" value="ECO:0007669"/>
    <property type="project" value="TreeGrafter"/>
</dbReference>
<feature type="compositionally biased region" description="Polar residues" evidence="5">
    <location>
        <begin position="506"/>
        <end position="516"/>
    </location>
</feature>
<evidence type="ECO:0000256" key="5">
    <source>
        <dbReference type="SAM" id="MobiDB-lite"/>
    </source>
</evidence>
<dbReference type="GO" id="GO:0005068">
    <property type="term" value="F:transmembrane receptor protein tyrosine kinase adaptor activity"/>
    <property type="evidence" value="ECO:0007669"/>
    <property type="project" value="TreeGrafter"/>
</dbReference>
<evidence type="ECO:0000259" key="7">
    <source>
        <dbReference type="PROSITE" id="PS50003"/>
    </source>
</evidence>
<protein>
    <submittedName>
        <fullName evidence="10">PH domain-containing protein</fullName>
    </submittedName>
</protein>
<dbReference type="Gene3D" id="3.30.505.10">
    <property type="entry name" value="SH2 domain"/>
    <property type="match status" value="1"/>
</dbReference>
<feature type="compositionally biased region" description="Gly residues" evidence="5">
    <location>
        <begin position="58"/>
        <end position="67"/>
    </location>
</feature>
<dbReference type="InterPro" id="IPR000980">
    <property type="entry name" value="SH2"/>
</dbReference>
<evidence type="ECO:0000313" key="9">
    <source>
        <dbReference type="Proteomes" id="UP000274504"/>
    </source>
</evidence>
<dbReference type="InterPro" id="IPR030523">
    <property type="entry name" value="SH2B"/>
</dbReference>
<feature type="domain" description="SH2" evidence="6">
    <location>
        <begin position="554"/>
        <end position="635"/>
    </location>
</feature>
<evidence type="ECO:0000256" key="4">
    <source>
        <dbReference type="PROSITE-ProRule" id="PRU00191"/>
    </source>
</evidence>
<reference evidence="8 9" key="2">
    <citation type="submission" date="2018-11" db="EMBL/GenBank/DDBJ databases">
        <authorList>
            <consortium name="Pathogen Informatics"/>
        </authorList>
    </citation>
    <scope>NUCLEOTIDE SEQUENCE [LARGE SCALE GENOMIC DNA]</scope>
</reference>
<feature type="domain" description="PH" evidence="7">
    <location>
        <begin position="244"/>
        <end position="346"/>
    </location>
</feature>
<dbReference type="InterPro" id="IPR036860">
    <property type="entry name" value="SH2_dom_sf"/>
</dbReference>
<dbReference type="SMART" id="SM00252">
    <property type="entry name" value="SH2"/>
    <property type="match status" value="1"/>
</dbReference>
<sequence>MGVKSKRTFKEYVENSLRKKKQQSKADEAGEFCDRADSEGGPDEKESSIAASSSLSLIGGGGGGDSTPGGHPASSYVNASTVVAAALAAAAAQRSTGKATPSATASLPSTFPSGQPHLSLSPGSQRHHQHKVERSWKPGSWLRRSFVLLWRRRPSPNSGALTASSPCSKPLPQDDIMSIIAYHQAKASKQCRPPGTKILLLGECILEGVLTEWLGPGGLGNGGGSGVSGVCTPPPPSASSTSSAFSVSGLLVLQDNPQWAKSRLLLMRTSAGYVLEVYTPPESNCPRYGIACSLIADLRRLRPAELTDFRNYVFILKTESGDEKIFEAASSNETACWLTAIRKCLPPLRRCLTNPTTLAAAAASAVVAHQQPSPGAGGHHHTNGGDLLVSLDSSGSGNPSAQPIPPPLPLPPPPPQLIQPIPATIVSSTATTTNSGFECQRQVAPPLLSSAPKSKLLGPTDDFARQHSNSSNTGVMMDSTTLHHHHHHLPQSHSQQSNSSLMAKQIPSQQPLTSQGAGMDGITTTEGSGGNGGSPTALFSSSGTNPVAAAGLSDGVFLVRQSETRLGEFVLTFSCHGKAKHLRMTLTPDGQCQVQHLPFASICEMLEHFHQEPIPLEHPPTATGQSSQPPLPPPHSGDSIGKPQQVVDSTPPPPVTLSAYVVNTRRAASRICGVGGMNPPQWPRLVLCRGSVRASINTVCSDVASVAASVATRAVQNQYILM</sequence>
<dbReference type="PROSITE" id="PS50001">
    <property type="entry name" value="SH2"/>
    <property type="match status" value="1"/>
</dbReference>
<comment type="similarity">
    <text evidence="1">Belongs to the SH2B adapter family.</text>
</comment>
<evidence type="ECO:0000259" key="6">
    <source>
        <dbReference type="PROSITE" id="PS50001"/>
    </source>
</evidence>
<accession>A0A158QGA7</accession>
<feature type="compositionally biased region" description="Pro residues" evidence="5">
    <location>
        <begin position="402"/>
        <end position="413"/>
    </location>
</feature>
<dbReference type="PANTHER" id="PTHR10872">
    <property type="entry name" value="SH2B ADAPTER PROTEIN"/>
    <property type="match status" value="1"/>
</dbReference>
<dbReference type="InterPro" id="IPR001849">
    <property type="entry name" value="PH_domain"/>
</dbReference>
<dbReference type="Proteomes" id="UP000274504">
    <property type="component" value="Unassembled WGS sequence"/>
</dbReference>
<feature type="compositionally biased region" description="Low complexity" evidence="5">
    <location>
        <begin position="384"/>
        <end position="397"/>
    </location>
</feature>
<dbReference type="PANTHER" id="PTHR10872:SF2">
    <property type="entry name" value="LNK, ISOFORM D"/>
    <property type="match status" value="1"/>
</dbReference>
<dbReference type="Gene3D" id="2.30.29.30">
    <property type="entry name" value="Pleckstrin-homology domain (PH domain)/Phosphotyrosine-binding domain (PTB)"/>
    <property type="match status" value="1"/>
</dbReference>
<dbReference type="SUPFAM" id="SSF50729">
    <property type="entry name" value="PH domain-like"/>
    <property type="match status" value="1"/>
</dbReference>
<evidence type="ECO:0000256" key="2">
    <source>
        <dbReference type="ARBA" id="ARBA00022553"/>
    </source>
</evidence>
<feature type="compositionally biased region" description="Polar residues" evidence="5">
    <location>
        <begin position="98"/>
        <end position="124"/>
    </location>
</feature>
<feature type="region of interest" description="Disordered" evidence="5">
    <location>
        <begin position="98"/>
        <end position="135"/>
    </location>
</feature>
<dbReference type="Pfam" id="PF00017">
    <property type="entry name" value="SH2"/>
    <property type="match status" value="1"/>
</dbReference>
<feature type="region of interest" description="Disordered" evidence="5">
    <location>
        <begin position="369"/>
        <end position="413"/>
    </location>
</feature>
<feature type="region of interest" description="Disordered" evidence="5">
    <location>
        <begin position="444"/>
        <end position="542"/>
    </location>
</feature>
<gene>
    <name evidence="8" type="ORF">HDID_LOCUS10323</name>
</gene>
<dbReference type="STRING" id="6216.A0A158QGA7"/>
<dbReference type="SUPFAM" id="SSF55550">
    <property type="entry name" value="SH2 domain"/>
    <property type="match status" value="1"/>
</dbReference>
<evidence type="ECO:0000313" key="8">
    <source>
        <dbReference type="EMBL" id="VDL63097.1"/>
    </source>
</evidence>
<evidence type="ECO:0000313" key="10">
    <source>
        <dbReference type="WBParaSite" id="HDID_0001032501-mRNA-1"/>
    </source>
</evidence>
<feature type="compositionally biased region" description="Low complexity" evidence="5">
    <location>
        <begin position="444"/>
        <end position="457"/>
    </location>
</feature>